<gene>
    <name evidence="2" type="ORF">NDU88_004682</name>
</gene>
<evidence type="ECO:0000313" key="2">
    <source>
        <dbReference type="EMBL" id="KAJ1151903.1"/>
    </source>
</evidence>
<name>A0AAV7RLM3_PLEWA</name>
<proteinExistence type="predicted"/>
<dbReference type="Proteomes" id="UP001066276">
    <property type="component" value="Chromosome 5"/>
</dbReference>
<reference evidence="2" key="1">
    <citation type="journal article" date="2022" name="bioRxiv">
        <title>Sequencing and chromosome-scale assembly of the giantPleurodeles waltlgenome.</title>
        <authorList>
            <person name="Brown T."/>
            <person name="Elewa A."/>
            <person name="Iarovenko S."/>
            <person name="Subramanian E."/>
            <person name="Araus A.J."/>
            <person name="Petzold A."/>
            <person name="Susuki M."/>
            <person name="Suzuki K.-i.T."/>
            <person name="Hayashi T."/>
            <person name="Toyoda A."/>
            <person name="Oliveira C."/>
            <person name="Osipova E."/>
            <person name="Leigh N.D."/>
            <person name="Simon A."/>
            <person name="Yun M.H."/>
        </authorList>
    </citation>
    <scope>NUCLEOTIDE SEQUENCE</scope>
    <source>
        <strain evidence="2">20211129_DDA</strain>
        <tissue evidence="2">Liver</tissue>
    </source>
</reference>
<evidence type="ECO:0000313" key="3">
    <source>
        <dbReference type="Proteomes" id="UP001066276"/>
    </source>
</evidence>
<comment type="caution">
    <text evidence="2">The sequence shown here is derived from an EMBL/GenBank/DDBJ whole genome shotgun (WGS) entry which is preliminary data.</text>
</comment>
<feature type="compositionally biased region" description="Basic and acidic residues" evidence="1">
    <location>
        <begin position="42"/>
        <end position="51"/>
    </location>
</feature>
<sequence length="90" mass="10431">MSVAGKGQKRRQASEDEEDARRQTGTSNCRKREESGVESEEAERTRKDARTTRHVPVGMWLLQVRAYLPTLYTYLMNVKEMEGLRNLTEI</sequence>
<organism evidence="2 3">
    <name type="scientific">Pleurodeles waltl</name>
    <name type="common">Iberian ribbed newt</name>
    <dbReference type="NCBI Taxonomy" id="8319"/>
    <lineage>
        <taxon>Eukaryota</taxon>
        <taxon>Metazoa</taxon>
        <taxon>Chordata</taxon>
        <taxon>Craniata</taxon>
        <taxon>Vertebrata</taxon>
        <taxon>Euteleostomi</taxon>
        <taxon>Amphibia</taxon>
        <taxon>Batrachia</taxon>
        <taxon>Caudata</taxon>
        <taxon>Salamandroidea</taxon>
        <taxon>Salamandridae</taxon>
        <taxon>Pleurodelinae</taxon>
        <taxon>Pleurodeles</taxon>
    </lineage>
</organism>
<accession>A0AAV7RLM3</accession>
<evidence type="ECO:0000256" key="1">
    <source>
        <dbReference type="SAM" id="MobiDB-lite"/>
    </source>
</evidence>
<protein>
    <submittedName>
        <fullName evidence="2">Uncharacterized protein</fullName>
    </submittedName>
</protein>
<keyword evidence="3" id="KW-1185">Reference proteome</keyword>
<feature type="region of interest" description="Disordered" evidence="1">
    <location>
        <begin position="1"/>
        <end position="52"/>
    </location>
</feature>
<dbReference type="AlphaFoldDB" id="A0AAV7RLM3"/>
<dbReference type="EMBL" id="JANPWB010000009">
    <property type="protein sequence ID" value="KAJ1151903.1"/>
    <property type="molecule type" value="Genomic_DNA"/>
</dbReference>